<accession>A0A9Q9APN3</accession>
<feature type="region of interest" description="Disordered" evidence="1">
    <location>
        <begin position="30"/>
        <end position="70"/>
    </location>
</feature>
<name>A0A9Q9APN3_9PEZI</name>
<dbReference type="InterPro" id="IPR051678">
    <property type="entry name" value="AGP_Transferase"/>
</dbReference>
<dbReference type="PANTHER" id="PTHR21310:SF51">
    <property type="entry name" value="AMINOGLYCOSIDE PHOSPHOTRANSFERASE DOMAIN-CONTAINING PROTEIN"/>
    <property type="match status" value="1"/>
</dbReference>
<evidence type="ECO:0000313" key="3">
    <source>
        <dbReference type="EMBL" id="USW53407.1"/>
    </source>
</evidence>
<dbReference type="EMBL" id="CP099422">
    <property type="protein sequence ID" value="USW53407.1"/>
    <property type="molecule type" value="Genomic_DNA"/>
</dbReference>
<evidence type="ECO:0000256" key="1">
    <source>
        <dbReference type="SAM" id="MobiDB-lite"/>
    </source>
</evidence>
<keyword evidence="4" id="KW-1185">Reference proteome</keyword>
<evidence type="ECO:0000313" key="4">
    <source>
        <dbReference type="Proteomes" id="UP001056384"/>
    </source>
</evidence>
<gene>
    <name evidence="3" type="ORF">Slin15195_G067260</name>
</gene>
<evidence type="ECO:0000259" key="2">
    <source>
        <dbReference type="Pfam" id="PF01636"/>
    </source>
</evidence>
<feature type="region of interest" description="Disordered" evidence="1">
    <location>
        <begin position="133"/>
        <end position="166"/>
    </location>
</feature>
<reference evidence="3" key="1">
    <citation type="submission" date="2022-06" db="EMBL/GenBank/DDBJ databases">
        <title>Complete genome sequences of two strains of the flax pathogen Septoria linicola.</title>
        <authorList>
            <person name="Lapalu N."/>
            <person name="Simon A."/>
            <person name="Demenou B."/>
            <person name="Paumier D."/>
            <person name="Guillot M.-P."/>
            <person name="Gout L."/>
            <person name="Valade R."/>
        </authorList>
    </citation>
    <scope>NUCLEOTIDE SEQUENCE</scope>
    <source>
        <strain evidence="3">SE15195</strain>
    </source>
</reference>
<proteinExistence type="predicted"/>
<sequence>MSAPGKIQTVYTTSKRGRRERLGEWFLRSAQRSRGKRDRELSPAPGRVVRQSMPVVVNSSTHDTPEHDRTSRLLTDRTADDPVAAAVVQEPQAERLVGDCNSIQPCHSMANGQAEPTAEAVVTLPLAMDPEQDASSVVDVASSAQPSASEDDNHHESVPASPGNKAVELNEVKFGEAEVRAGVPITSEPSVGSPETNDVDSEAVDAGSSIAVDTDHQLELEQERSTIASLNGGYARTEASEAETINPYLDNDSEFFGGHQSNDAETAYDASHIVSSPLLVASDKAESQEIDEEKYWGPTRDIDEEKIVALLTRVVKKSHGTVNANYRVISKHCGSYNCAYILKSSYTDRICVRVPACGFPDRWNDFDGKLLRESALGMKFIRNKTDLPIPRLIDYDTTMDNEIGAPFIVMSFLSGKPIEEAWPQQEGEDFAVTDARRQTILQSLAKTMRLLEPTVFPRFGALLFDGEEGVPTIGDTSRLTTDDIFVLKRKFKPVAFRSSLEDYVHAAKRKLFRDHQYPEEEHDYLTKGLFMLWELMLERFLEVVKLEHGEPNFVLMQSDFNPQNILVDERGNVTGLIDWDCLEAIPRQVGWCSLPHWLKKDWEPECIWPAPTGTKQILQPHEFDKYRKAYSRYIREACPGKNDSRFTAKSHVYSALLKSGEHLDNVKRFVCNVLGDVLPRLGGTQDVFISQIGEQGYKKDEKEWLEMRLRDFFAPEACHTCQRTSVDEDSTSDEGAA</sequence>
<dbReference type="Proteomes" id="UP001056384">
    <property type="component" value="Chromosome 5"/>
</dbReference>
<dbReference type="AlphaFoldDB" id="A0A9Q9APN3"/>
<dbReference type="InterPro" id="IPR002575">
    <property type="entry name" value="Aminoglycoside_PTrfase"/>
</dbReference>
<organism evidence="3 4">
    <name type="scientific">Septoria linicola</name>
    <dbReference type="NCBI Taxonomy" id="215465"/>
    <lineage>
        <taxon>Eukaryota</taxon>
        <taxon>Fungi</taxon>
        <taxon>Dikarya</taxon>
        <taxon>Ascomycota</taxon>
        <taxon>Pezizomycotina</taxon>
        <taxon>Dothideomycetes</taxon>
        <taxon>Dothideomycetidae</taxon>
        <taxon>Mycosphaerellales</taxon>
        <taxon>Mycosphaerellaceae</taxon>
        <taxon>Septoria</taxon>
    </lineage>
</organism>
<dbReference type="Pfam" id="PF01636">
    <property type="entry name" value="APH"/>
    <property type="match status" value="1"/>
</dbReference>
<keyword evidence="3" id="KW-0808">Transferase</keyword>
<dbReference type="InterPro" id="IPR011009">
    <property type="entry name" value="Kinase-like_dom_sf"/>
</dbReference>
<dbReference type="SUPFAM" id="SSF56112">
    <property type="entry name" value="Protein kinase-like (PK-like)"/>
    <property type="match status" value="1"/>
</dbReference>
<keyword evidence="3" id="KW-0418">Kinase</keyword>
<dbReference type="PANTHER" id="PTHR21310">
    <property type="entry name" value="AMINOGLYCOSIDE PHOSPHOTRANSFERASE-RELATED-RELATED"/>
    <property type="match status" value="1"/>
</dbReference>
<feature type="compositionally biased region" description="Low complexity" evidence="1">
    <location>
        <begin position="133"/>
        <end position="148"/>
    </location>
</feature>
<dbReference type="GO" id="GO:0016301">
    <property type="term" value="F:kinase activity"/>
    <property type="evidence" value="ECO:0007669"/>
    <property type="project" value="UniProtKB-KW"/>
</dbReference>
<feature type="domain" description="Aminoglycoside phosphotransferase" evidence="2">
    <location>
        <begin position="322"/>
        <end position="583"/>
    </location>
</feature>
<protein>
    <submittedName>
        <fullName evidence="3">Aminoglycoside phosphotransferase, protein kinase-like domain superfamily</fullName>
    </submittedName>
</protein>